<dbReference type="Proteomes" id="UP001149163">
    <property type="component" value="Unassembled WGS sequence"/>
</dbReference>
<feature type="compositionally biased region" description="Polar residues" evidence="1">
    <location>
        <begin position="234"/>
        <end position="258"/>
    </location>
</feature>
<reference evidence="2" key="1">
    <citation type="submission" date="2022-11" db="EMBL/GenBank/DDBJ databases">
        <authorList>
            <person name="Petersen C."/>
        </authorList>
    </citation>
    <scope>NUCLEOTIDE SEQUENCE</scope>
    <source>
        <strain evidence="2">IBT 26290</strain>
    </source>
</reference>
<evidence type="ECO:0000256" key="1">
    <source>
        <dbReference type="SAM" id="MobiDB-lite"/>
    </source>
</evidence>
<dbReference type="GO" id="GO:0006355">
    <property type="term" value="P:regulation of DNA-templated transcription"/>
    <property type="evidence" value="ECO:0007669"/>
    <property type="project" value="InterPro"/>
</dbReference>
<feature type="compositionally biased region" description="Low complexity" evidence="1">
    <location>
        <begin position="474"/>
        <end position="483"/>
    </location>
</feature>
<dbReference type="AlphaFoldDB" id="A0A9W9I4X5"/>
<feature type="region of interest" description="Disordered" evidence="1">
    <location>
        <begin position="474"/>
        <end position="497"/>
    </location>
</feature>
<dbReference type="PANTHER" id="PTHR36167:SF3">
    <property type="entry name" value="C2H2 FINGER DOMAIN TRANSCRIPTION FACTOR (EUROFUNG)-RELATED"/>
    <property type="match status" value="1"/>
</dbReference>
<feature type="region of interest" description="Disordered" evidence="1">
    <location>
        <begin position="368"/>
        <end position="459"/>
    </location>
</feature>
<evidence type="ECO:0000313" key="3">
    <source>
        <dbReference type="Proteomes" id="UP001149163"/>
    </source>
</evidence>
<dbReference type="GeneID" id="81426895"/>
<feature type="region of interest" description="Disordered" evidence="1">
    <location>
        <begin position="190"/>
        <end position="273"/>
    </location>
</feature>
<organism evidence="2 3">
    <name type="scientific">Penicillium canariense</name>
    <dbReference type="NCBI Taxonomy" id="189055"/>
    <lineage>
        <taxon>Eukaryota</taxon>
        <taxon>Fungi</taxon>
        <taxon>Dikarya</taxon>
        <taxon>Ascomycota</taxon>
        <taxon>Pezizomycotina</taxon>
        <taxon>Eurotiomycetes</taxon>
        <taxon>Eurotiomycetidae</taxon>
        <taxon>Eurotiales</taxon>
        <taxon>Aspergillaceae</taxon>
        <taxon>Penicillium</taxon>
    </lineage>
</organism>
<feature type="region of interest" description="Disordered" evidence="1">
    <location>
        <begin position="622"/>
        <end position="677"/>
    </location>
</feature>
<name>A0A9W9I4X5_9EURO</name>
<sequence length="726" mass="82778">MSGLEALGVAASIIQVADLGTKLSVKLFSFYRRVKNANDSIQLLSNEIALVSAILRELGDNLKAEESSKLCSDEAFRTLGLVLNQCRDVLGQIQRVVDHNDQPGKGRFQQVTGKFRIVLLEPSLDQLKITLERLKSTMLLLLNVILYAGQIRRYACLFLHFMIPYLYFISNHIPTLVQEQRDLLQNLLESQTETPKTRQSDTGVEFSRGLSTETTRSRSSHASTDETSDEKYNSKTPQPLLKNQSLRDSMDHANSSEGQIGAHRATEGNTSPELKEYNVLMQSMLDEIELCKSKLEKNRHSRIKNGVLNIHSGEITRFQIEHGPSIHIDHSLFAVLQPNVTSRSPSLAGLYHSSQSTKMPVDHYLDPDESDFSETDLSIRGRKDRTPIHRRSVSRQHPETKETSLMSVQPPSRMSHSPPMGRRRSFERTRPARFIVNEQGQRTGNGSKPPRVPRKVYDDSDEEVVRLLQWSVASSLSHESSPSPRDPEIATDQRMLERSDYRKDMEIWKSQLEIERLERELEKIREKSSPPREVVLLPPSCASRSQRKEEEWYEDEMSERLRPERRSERSFRRTQTEFDWRLKKFDEAQIITKEGQNAVLEEEKPKQELEIEKAAVQEWKPEQAHIKRKEGGAADTAAPIAPEVTTSPKGILKPRRESFSEGPNPVSEGVAPLEKVHTKDISPDNLWTEFDPFVEGLSLPGNLEDLLGQWTTLNKQEIQRGQLSAF</sequence>
<proteinExistence type="predicted"/>
<feature type="compositionally biased region" description="Polar residues" evidence="1">
    <location>
        <begin position="403"/>
        <end position="415"/>
    </location>
</feature>
<feature type="compositionally biased region" description="Basic and acidic residues" evidence="1">
    <location>
        <begin position="377"/>
        <end position="387"/>
    </location>
</feature>
<dbReference type="RefSeq" id="XP_056543274.1">
    <property type="nucleotide sequence ID" value="XM_056687719.1"/>
</dbReference>
<evidence type="ECO:0000313" key="2">
    <source>
        <dbReference type="EMBL" id="KAJ5166813.1"/>
    </source>
</evidence>
<dbReference type="PANTHER" id="PTHR36167">
    <property type="entry name" value="C2H2 FINGER DOMAIN TRANSCRIPTION FACTOR (EUROFUNG)-RELATED"/>
    <property type="match status" value="1"/>
</dbReference>
<comment type="caution">
    <text evidence="2">The sequence shown here is derived from an EMBL/GenBank/DDBJ whole genome shotgun (WGS) entry which is preliminary data.</text>
</comment>
<feature type="compositionally biased region" description="Basic and acidic residues" evidence="1">
    <location>
        <begin position="622"/>
        <end position="632"/>
    </location>
</feature>
<dbReference type="EMBL" id="JAPQKN010000003">
    <property type="protein sequence ID" value="KAJ5166813.1"/>
    <property type="molecule type" value="Genomic_DNA"/>
</dbReference>
<reference evidence="2" key="2">
    <citation type="journal article" date="2023" name="IMA Fungus">
        <title>Comparative genomic study of the Penicillium genus elucidates a diverse pangenome and 15 lateral gene transfer events.</title>
        <authorList>
            <person name="Petersen C."/>
            <person name="Sorensen T."/>
            <person name="Nielsen M.R."/>
            <person name="Sondergaard T.E."/>
            <person name="Sorensen J.L."/>
            <person name="Fitzpatrick D.A."/>
            <person name="Frisvad J.C."/>
            <person name="Nielsen K.L."/>
        </authorList>
    </citation>
    <scope>NUCLEOTIDE SEQUENCE</scope>
    <source>
        <strain evidence="2">IBT 26290</strain>
    </source>
</reference>
<gene>
    <name evidence="2" type="ORF">N7482_005594</name>
</gene>
<dbReference type="InterPro" id="IPR039327">
    <property type="entry name" value="CON7-like"/>
</dbReference>
<keyword evidence="3" id="KW-1185">Reference proteome</keyword>
<evidence type="ECO:0008006" key="4">
    <source>
        <dbReference type="Google" id="ProtNLM"/>
    </source>
</evidence>
<dbReference type="OrthoDB" id="5431013at2759"/>
<accession>A0A9W9I4X5</accession>
<protein>
    <recommendedName>
        <fullName evidence="4">Fungal N-terminal domain-containing protein</fullName>
    </recommendedName>
</protein>